<gene>
    <name evidence="7" type="primary">107360116</name>
</gene>
<keyword evidence="4 5" id="KW-0539">Nucleus</keyword>
<protein>
    <recommendedName>
        <fullName evidence="5">Ribosome biogenesis regulatory protein</fullName>
    </recommendedName>
</protein>
<accession>T1K1K8</accession>
<evidence type="ECO:0000256" key="2">
    <source>
        <dbReference type="ARBA" id="ARBA00010077"/>
    </source>
</evidence>
<dbReference type="GO" id="GO:0042254">
    <property type="term" value="P:ribosome biogenesis"/>
    <property type="evidence" value="ECO:0007669"/>
    <property type="project" value="UniProtKB-KW"/>
</dbReference>
<dbReference type="GO" id="GO:0005634">
    <property type="term" value="C:nucleus"/>
    <property type="evidence" value="ECO:0007669"/>
    <property type="project" value="UniProtKB-SubCell"/>
</dbReference>
<dbReference type="STRING" id="32264.T1K1K8"/>
<comment type="subcellular location">
    <subcellularLocation>
        <location evidence="1 5">Nucleus</location>
    </subcellularLocation>
</comment>
<evidence type="ECO:0000256" key="4">
    <source>
        <dbReference type="ARBA" id="ARBA00023242"/>
    </source>
</evidence>
<keyword evidence="3 5" id="KW-0690">Ribosome biogenesis</keyword>
<dbReference type="AlphaFoldDB" id="T1K1K8"/>
<reference evidence="7" key="2">
    <citation type="submission" date="2015-06" db="UniProtKB">
        <authorList>
            <consortium name="EnsemblMetazoa"/>
        </authorList>
    </citation>
    <scope>IDENTIFICATION</scope>
</reference>
<dbReference type="eggNOG" id="KOG1765">
    <property type="taxonomic scope" value="Eukaryota"/>
</dbReference>
<comment type="function">
    <text evidence="5">Involved in ribosomal large subunit assembly.</text>
</comment>
<feature type="compositionally biased region" description="Basic residues" evidence="6">
    <location>
        <begin position="321"/>
        <end position="367"/>
    </location>
</feature>
<sequence>MAAIDCNIGSILEQIEEKEKEALKSVQIEKELVDLDLGLCLMVDNNPLDSNELRSKKEDYLLNLAKTNGQFLMNNLADLETETVEGYTCVKLPAGKTPIPRALPIPKPKPPTKWETYAKEKGIQHKKREKLVWDDVAKQWKPRYGYNRINSTKDQWVVEVPQNKDENTDMFEEIQEAKREKVAKNEFQRLRNIARANKIKGSSLTPVLPKDGKEKETRDEVMNAAAVARVSTASLGKFDRKLPNGLDKIEAKLSSKAAKASGKKRKFESNFDNIDKEKKRYSDILNKIDKGDKIDGNKALSIITQKKINAAVKSDNEKTKGKDRKSKKGKKAGKRVSFHNRSQQKKKQMGSKGGFKGKSKGGPRKGK</sequence>
<dbReference type="EMBL" id="CAEY01001352">
    <property type="status" value="NOT_ANNOTATED_CDS"/>
    <property type="molecule type" value="Genomic_DNA"/>
</dbReference>
<evidence type="ECO:0000256" key="5">
    <source>
        <dbReference type="RuleBase" id="RU364132"/>
    </source>
</evidence>
<dbReference type="OMA" id="ACDKNRI"/>
<name>T1K1K8_TETUR</name>
<dbReference type="KEGG" id="tut:107360116"/>
<evidence type="ECO:0000256" key="3">
    <source>
        <dbReference type="ARBA" id="ARBA00022517"/>
    </source>
</evidence>
<dbReference type="InterPro" id="IPR007023">
    <property type="entry name" value="Ribosom_reg"/>
</dbReference>
<feature type="region of interest" description="Disordered" evidence="6">
    <location>
        <begin position="305"/>
        <end position="367"/>
    </location>
</feature>
<proteinExistence type="inferred from homology"/>
<dbReference type="EnsemblMetazoa" id="tetur04g01750.1">
    <property type="protein sequence ID" value="tetur04g01750.1"/>
    <property type="gene ID" value="tetur04g01750"/>
</dbReference>
<evidence type="ECO:0000313" key="7">
    <source>
        <dbReference type="EnsemblMetazoa" id="tetur04g01750.1"/>
    </source>
</evidence>
<dbReference type="OrthoDB" id="28455at2759"/>
<organism evidence="7 8">
    <name type="scientific">Tetranychus urticae</name>
    <name type="common">Two-spotted spider mite</name>
    <dbReference type="NCBI Taxonomy" id="32264"/>
    <lineage>
        <taxon>Eukaryota</taxon>
        <taxon>Metazoa</taxon>
        <taxon>Ecdysozoa</taxon>
        <taxon>Arthropoda</taxon>
        <taxon>Chelicerata</taxon>
        <taxon>Arachnida</taxon>
        <taxon>Acari</taxon>
        <taxon>Acariformes</taxon>
        <taxon>Trombidiformes</taxon>
        <taxon>Prostigmata</taxon>
        <taxon>Eleutherengona</taxon>
        <taxon>Raphignathae</taxon>
        <taxon>Tetranychoidea</taxon>
        <taxon>Tetranychidae</taxon>
        <taxon>Tetranychus</taxon>
    </lineage>
</organism>
<dbReference type="HOGENOM" id="CLU_065163_1_0_1"/>
<reference evidence="8" key="1">
    <citation type="submission" date="2011-08" db="EMBL/GenBank/DDBJ databases">
        <authorList>
            <person name="Rombauts S."/>
        </authorList>
    </citation>
    <scope>NUCLEOTIDE SEQUENCE</scope>
    <source>
        <strain evidence="8">London</strain>
    </source>
</reference>
<dbReference type="Pfam" id="PF04939">
    <property type="entry name" value="RRS1"/>
    <property type="match status" value="1"/>
</dbReference>
<evidence type="ECO:0000256" key="1">
    <source>
        <dbReference type="ARBA" id="ARBA00004123"/>
    </source>
</evidence>
<evidence type="ECO:0000256" key="6">
    <source>
        <dbReference type="SAM" id="MobiDB-lite"/>
    </source>
</evidence>
<comment type="similarity">
    <text evidence="2 5">Belongs to the RRS1 family.</text>
</comment>
<evidence type="ECO:0000313" key="8">
    <source>
        <dbReference type="Proteomes" id="UP000015104"/>
    </source>
</evidence>
<keyword evidence="8" id="KW-1185">Reference proteome</keyword>
<dbReference type="Proteomes" id="UP000015104">
    <property type="component" value="Unassembled WGS sequence"/>
</dbReference>